<dbReference type="EMBL" id="CP053832">
    <property type="protein sequence ID" value="QKF83710.1"/>
    <property type="molecule type" value="Genomic_DNA"/>
</dbReference>
<evidence type="ECO:0000256" key="2">
    <source>
        <dbReference type="ARBA" id="ARBA00022723"/>
    </source>
</evidence>
<dbReference type="Proteomes" id="UP000509722">
    <property type="component" value="Chromosome"/>
</dbReference>
<name>A0AAE7JNT1_9BACT</name>
<evidence type="ECO:0000313" key="5">
    <source>
        <dbReference type="Proteomes" id="UP000509722"/>
    </source>
</evidence>
<gene>
    <name evidence="4" type="ORF">CURT_0180</name>
</gene>
<dbReference type="InterPro" id="IPR005950">
    <property type="entry name" value="ModA"/>
</dbReference>
<dbReference type="GO" id="GO:0030973">
    <property type="term" value="F:molybdate ion binding"/>
    <property type="evidence" value="ECO:0007669"/>
    <property type="project" value="TreeGrafter"/>
</dbReference>
<dbReference type="PANTHER" id="PTHR30632">
    <property type="entry name" value="MOLYBDATE-BINDING PERIPLASMIC PROTEIN"/>
    <property type="match status" value="1"/>
</dbReference>
<comment type="similarity">
    <text evidence="1">Belongs to the bacterial solute-binding protein ModA family.</text>
</comment>
<proteinExistence type="inferred from homology"/>
<organism evidence="4 5">
    <name type="scientific">Campylobacter ureolyticus</name>
    <dbReference type="NCBI Taxonomy" id="827"/>
    <lineage>
        <taxon>Bacteria</taxon>
        <taxon>Pseudomonadati</taxon>
        <taxon>Campylobacterota</taxon>
        <taxon>Epsilonproteobacteria</taxon>
        <taxon>Campylobacterales</taxon>
        <taxon>Campylobacteraceae</taxon>
        <taxon>Campylobacter</taxon>
    </lineage>
</organism>
<dbReference type="GO" id="GO:0015689">
    <property type="term" value="P:molybdate ion transport"/>
    <property type="evidence" value="ECO:0007669"/>
    <property type="project" value="InterPro"/>
</dbReference>
<dbReference type="GeneID" id="77175091"/>
<keyword evidence="3" id="KW-0732">Signal</keyword>
<dbReference type="GO" id="GO:0046872">
    <property type="term" value="F:metal ion binding"/>
    <property type="evidence" value="ECO:0007669"/>
    <property type="project" value="UniProtKB-KW"/>
</dbReference>
<dbReference type="PANTHER" id="PTHR30632:SF14">
    <property type="entry name" value="TUNGSTATE_MOLYBDATE_CHROMATE-BINDING PROTEIN MODA"/>
    <property type="match status" value="1"/>
</dbReference>
<evidence type="ECO:0000313" key="4">
    <source>
        <dbReference type="EMBL" id="QKF83710.1"/>
    </source>
</evidence>
<sequence>MRKILIFLSIIVLLNAGETITIAAGAGYKKMTLELLESFDKKDKINSVFGNMRQITTQALNHDISLLIGDKKFFNKINEFKDKKSEKIGSGKLVLIVKKGTNLSNLKDLEKDNIQKISIPDAKKAVYGLAASQAISNLNLNIKDKLLYVATVPQSASYVVSGEVDVGFVNSSEALSIKDKIEQILTVKSELYSEISIVALKLDSCDKSAICKDFVEYLKSKRAKEIILKYGL</sequence>
<accession>A0AAE7JNT1</accession>
<dbReference type="AlphaFoldDB" id="A0AAE7JNT1"/>
<dbReference type="SUPFAM" id="SSF53850">
    <property type="entry name" value="Periplasmic binding protein-like II"/>
    <property type="match status" value="1"/>
</dbReference>
<dbReference type="Pfam" id="PF13531">
    <property type="entry name" value="SBP_bac_11"/>
    <property type="match status" value="1"/>
</dbReference>
<evidence type="ECO:0000256" key="3">
    <source>
        <dbReference type="ARBA" id="ARBA00022729"/>
    </source>
</evidence>
<keyword evidence="2" id="KW-0479">Metal-binding</keyword>
<dbReference type="Gene3D" id="3.40.190.10">
    <property type="entry name" value="Periplasmic binding protein-like II"/>
    <property type="match status" value="2"/>
</dbReference>
<reference evidence="4 5" key="1">
    <citation type="submission" date="2020-05" db="EMBL/GenBank/DDBJ databases">
        <title>Complete genome sequencing of Campylobacter and Arcobacter type strains.</title>
        <authorList>
            <person name="Miller W.G."/>
            <person name="Yee E."/>
        </authorList>
    </citation>
    <scope>NUCLEOTIDE SEQUENCE [LARGE SCALE GENOMIC DNA]</scope>
    <source>
        <strain evidence="4 5">LMG 6451</strain>
    </source>
</reference>
<protein>
    <submittedName>
        <fullName evidence="4">ABC transporter, periplasmic substrate-binding protein</fullName>
    </submittedName>
</protein>
<dbReference type="RefSeq" id="WP_018712575.1">
    <property type="nucleotide sequence ID" value="NZ_CP053832.1"/>
</dbReference>
<dbReference type="NCBIfam" id="TIGR01256">
    <property type="entry name" value="modA"/>
    <property type="match status" value="1"/>
</dbReference>
<dbReference type="InterPro" id="IPR050682">
    <property type="entry name" value="ModA/WtpA"/>
</dbReference>
<evidence type="ECO:0000256" key="1">
    <source>
        <dbReference type="ARBA" id="ARBA00009175"/>
    </source>
</evidence>